<protein>
    <submittedName>
        <fullName evidence="2">Palmitoyltransferase ZDHHC3</fullName>
    </submittedName>
</protein>
<name>A0AAV4T0W0_CAEEX</name>
<feature type="transmembrane region" description="Helical" evidence="1">
    <location>
        <begin position="46"/>
        <end position="70"/>
    </location>
</feature>
<keyword evidence="1" id="KW-0812">Transmembrane</keyword>
<dbReference type="Proteomes" id="UP001054945">
    <property type="component" value="Unassembled WGS sequence"/>
</dbReference>
<keyword evidence="1" id="KW-0472">Membrane</keyword>
<gene>
    <name evidence="2" type="primary">Zdhhc3</name>
    <name evidence="2" type="ORF">CEXT_443452</name>
</gene>
<feature type="transmembrane region" description="Helical" evidence="1">
    <location>
        <begin position="180"/>
        <end position="206"/>
    </location>
</feature>
<evidence type="ECO:0000313" key="2">
    <source>
        <dbReference type="EMBL" id="GIY39329.1"/>
    </source>
</evidence>
<organism evidence="2 3">
    <name type="scientific">Caerostris extrusa</name>
    <name type="common">Bark spider</name>
    <name type="synonym">Caerostris bankana</name>
    <dbReference type="NCBI Taxonomy" id="172846"/>
    <lineage>
        <taxon>Eukaryota</taxon>
        <taxon>Metazoa</taxon>
        <taxon>Ecdysozoa</taxon>
        <taxon>Arthropoda</taxon>
        <taxon>Chelicerata</taxon>
        <taxon>Arachnida</taxon>
        <taxon>Araneae</taxon>
        <taxon>Araneomorphae</taxon>
        <taxon>Entelegynae</taxon>
        <taxon>Araneoidea</taxon>
        <taxon>Araneidae</taxon>
        <taxon>Caerostris</taxon>
    </lineage>
</organism>
<keyword evidence="3" id="KW-1185">Reference proteome</keyword>
<accession>A0AAV4T0W0</accession>
<sequence>MARRLDCSRRNNRGIQRQASVLNPPELGTDTNNRCCWNRLWFVQDICGIICAVLTWMLVLYAEYVVVFVILLPSPYLYYSAVNFVIFQTLAFLAITSHLRTMFSDPGAVPRGNATKETILQMGLCEGQVVYKCPKRKKSEVFCSVHFLYSCDIFSCLFSLLSVTSLCVLIMTGINAQVNLLPVTVILLILLIFEALLFAIFTCVMFGTQVQAIWNDETGIEQLKKRIC</sequence>
<dbReference type="EMBL" id="BPLR01010445">
    <property type="protein sequence ID" value="GIY39329.1"/>
    <property type="molecule type" value="Genomic_DNA"/>
</dbReference>
<keyword evidence="1" id="KW-1133">Transmembrane helix</keyword>
<feature type="transmembrane region" description="Helical" evidence="1">
    <location>
        <begin position="147"/>
        <end position="174"/>
    </location>
</feature>
<dbReference type="AlphaFoldDB" id="A0AAV4T0W0"/>
<evidence type="ECO:0000256" key="1">
    <source>
        <dbReference type="SAM" id="Phobius"/>
    </source>
</evidence>
<reference evidence="2 3" key="1">
    <citation type="submission" date="2021-06" db="EMBL/GenBank/DDBJ databases">
        <title>Caerostris extrusa draft genome.</title>
        <authorList>
            <person name="Kono N."/>
            <person name="Arakawa K."/>
        </authorList>
    </citation>
    <scope>NUCLEOTIDE SEQUENCE [LARGE SCALE GENOMIC DNA]</scope>
</reference>
<feature type="transmembrane region" description="Helical" evidence="1">
    <location>
        <begin position="76"/>
        <end position="95"/>
    </location>
</feature>
<comment type="caution">
    <text evidence="2">The sequence shown here is derived from an EMBL/GenBank/DDBJ whole genome shotgun (WGS) entry which is preliminary data.</text>
</comment>
<evidence type="ECO:0000313" key="3">
    <source>
        <dbReference type="Proteomes" id="UP001054945"/>
    </source>
</evidence>
<proteinExistence type="predicted"/>